<dbReference type="KEGG" id="pbf:CFX0092_A1217"/>
<protein>
    <submittedName>
        <fullName evidence="1">Uncharacterized protein</fullName>
    </submittedName>
</protein>
<name>A0A160T3A4_9CHLR</name>
<dbReference type="Proteomes" id="UP000215027">
    <property type="component" value="Chromosome I"/>
</dbReference>
<dbReference type="AlphaFoldDB" id="A0A160T3A4"/>
<sequence length="336" mass="38897">MTKRKSGGFLESLGDFLEDGLKGLIGQEADEPAGGKPEPVTRRVSLIIHNPRVPGEGNQRLNKVLQWNDPQQLVKGYIQDLHECSGGYVTYDIVEDVTVDRFPRKADGFVYQADAFVDAWRTRKGFHNPDAVDYDALLDEFDMIKKVDEGTIDEFWLFAFPYAGYYESIMGGPGAFWCNAPPLTQTAHANRRFVIMGFNYQRGVGEMLENFGHRAESIMKHVYRNKRGDDNLWERFFRHEHKNPGQAEVGWMHYAPNSERDYDWGNKRRVSSRWRTWRNFPNLDGEAEQVDCADWGNGDIRLHHKWWFELLPKIGGAADGIAYNWWKYIVDPNTVR</sequence>
<evidence type="ECO:0000313" key="1">
    <source>
        <dbReference type="EMBL" id="CUS03095.2"/>
    </source>
</evidence>
<accession>A0A160T3A4</accession>
<gene>
    <name evidence="1" type="ORF">CFX0092_A1217</name>
</gene>
<reference evidence="1" key="1">
    <citation type="submission" date="2016-01" db="EMBL/GenBank/DDBJ databases">
        <authorList>
            <person name="Mcilroy J.S."/>
            <person name="Karst M S."/>
            <person name="Albertsen M."/>
        </authorList>
    </citation>
    <scope>NUCLEOTIDE SEQUENCE</scope>
    <source>
        <strain evidence="1">Cfx-K</strain>
    </source>
</reference>
<dbReference type="EMBL" id="LN890655">
    <property type="protein sequence ID" value="CUS03095.2"/>
    <property type="molecule type" value="Genomic_DNA"/>
</dbReference>
<dbReference type="RefSeq" id="WP_095042633.1">
    <property type="nucleotide sequence ID" value="NZ_LN890655.1"/>
</dbReference>
<dbReference type="OrthoDB" id="1091227at2"/>
<evidence type="ECO:0000313" key="2">
    <source>
        <dbReference type="Proteomes" id="UP000215027"/>
    </source>
</evidence>
<keyword evidence="2" id="KW-1185">Reference proteome</keyword>
<organism evidence="1 2">
    <name type="scientific">Candidatus Promineifilum breve</name>
    <dbReference type="NCBI Taxonomy" id="1806508"/>
    <lineage>
        <taxon>Bacteria</taxon>
        <taxon>Bacillati</taxon>
        <taxon>Chloroflexota</taxon>
        <taxon>Ardenticatenia</taxon>
        <taxon>Candidatus Promineifilales</taxon>
        <taxon>Candidatus Promineifilaceae</taxon>
        <taxon>Candidatus Promineifilum</taxon>
    </lineage>
</organism>
<proteinExistence type="predicted"/>